<keyword evidence="3" id="KW-1185">Reference proteome</keyword>
<feature type="chain" id="PRO_5013317120" description="Secreted protein" evidence="1">
    <location>
        <begin position="22"/>
        <end position="126"/>
    </location>
</feature>
<proteinExistence type="predicted"/>
<evidence type="ECO:0008006" key="4">
    <source>
        <dbReference type="Google" id="ProtNLM"/>
    </source>
</evidence>
<evidence type="ECO:0000313" key="2">
    <source>
        <dbReference type="EMBL" id="OLQ00219.1"/>
    </source>
</evidence>
<dbReference type="Proteomes" id="UP000186817">
    <property type="component" value="Unassembled WGS sequence"/>
</dbReference>
<accession>A0A1Q9DYL4</accession>
<gene>
    <name evidence="2" type="ORF">AK812_SmicGene17140</name>
</gene>
<dbReference type="AlphaFoldDB" id="A0A1Q9DYL4"/>
<keyword evidence="1" id="KW-0732">Signal</keyword>
<comment type="caution">
    <text evidence="2">The sequence shown here is derived from an EMBL/GenBank/DDBJ whole genome shotgun (WGS) entry which is preliminary data.</text>
</comment>
<sequence>MLPWRLALFLWTCQQSRVGEAWTLASLIAGVDGRQIPLEAIGTADRVDWIHFPDGRTFGRCENVPAGHAAGCPPTHLDRVTGAGRLENCLFPAKYAKFSNACKVWRRHPAWRMAKASQQAHRTGLK</sequence>
<protein>
    <recommendedName>
        <fullName evidence="4">Secreted protein</fullName>
    </recommendedName>
</protein>
<name>A0A1Q9DYL4_SYMMI</name>
<dbReference type="EMBL" id="LSRX01000335">
    <property type="protein sequence ID" value="OLQ00219.1"/>
    <property type="molecule type" value="Genomic_DNA"/>
</dbReference>
<evidence type="ECO:0000256" key="1">
    <source>
        <dbReference type="SAM" id="SignalP"/>
    </source>
</evidence>
<reference evidence="2 3" key="1">
    <citation type="submission" date="2016-02" db="EMBL/GenBank/DDBJ databases">
        <title>Genome analysis of coral dinoflagellate symbionts highlights evolutionary adaptations to a symbiotic lifestyle.</title>
        <authorList>
            <person name="Aranda M."/>
            <person name="Li Y."/>
            <person name="Liew Y.J."/>
            <person name="Baumgarten S."/>
            <person name="Simakov O."/>
            <person name="Wilson M."/>
            <person name="Piel J."/>
            <person name="Ashoor H."/>
            <person name="Bougouffa S."/>
            <person name="Bajic V.B."/>
            <person name="Ryu T."/>
            <person name="Ravasi T."/>
            <person name="Bayer T."/>
            <person name="Micklem G."/>
            <person name="Kim H."/>
            <person name="Bhak J."/>
            <person name="Lajeunesse T.C."/>
            <person name="Voolstra C.R."/>
        </authorList>
    </citation>
    <scope>NUCLEOTIDE SEQUENCE [LARGE SCALE GENOMIC DNA]</scope>
    <source>
        <strain evidence="2 3">CCMP2467</strain>
    </source>
</reference>
<feature type="signal peptide" evidence="1">
    <location>
        <begin position="1"/>
        <end position="21"/>
    </location>
</feature>
<organism evidence="2 3">
    <name type="scientific">Symbiodinium microadriaticum</name>
    <name type="common">Dinoflagellate</name>
    <name type="synonym">Zooxanthella microadriatica</name>
    <dbReference type="NCBI Taxonomy" id="2951"/>
    <lineage>
        <taxon>Eukaryota</taxon>
        <taxon>Sar</taxon>
        <taxon>Alveolata</taxon>
        <taxon>Dinophyceae</taxon>
        <taxon>Suessiales</taxon>
        <taxon>Symbiodiniaceae</taxon>
        <taxon>Symbiodinium</taxon>
    </lineage>
</organism>
<evidence type="ECO:0000313" key="3">
    <source>
        <dbReference type="Proteomes" id="UP000186817"/>
    </source>
</evidence>